<protein>
    <submittedName>
        <fullName evidence="2">Uncharacterized protein</fullName>
    </submittedName>
</protein>
<evidence type="ECO:0000256" key="1">
    <source>
        <dbReference type="SAM" id="Phobius"/>
    </source>
</evidence>
<organism evidence="2">
    <name type="scientific">Psilocybe cubensis</name>
    <name type="common">Psychedelic mushroom</name>
    <name type="synonym">Stropharia cubensis</name>
    <dbReference type="NCBI Taxonomy" id="181762"/>
    <lineage>
        <taxon>Eukaryota</taxon>
        <taxon>Fungi</taxon>
        <taxon>Dikarya</taxon>
        <taxon>Basidiomycota</taxon>
        <taxon>Agaricomycotina</taxon>
        <taxon>Agaricomycetes</taxon>
        <taxon>Agaricomycetidae</taxon>
        <taxon>Agaricales</taxon>
        <taxon>Agaricineae</taxon>
        <taxon>Strophariaceae</taxon>
        <taxon>Psilocybe</taxon>
    </lineage>
</organism>
<dbReference type="AlphaFoldDB" id="A0A8H7Y5J1"/>
<feature type="transmembrane region" description="Helical" evidence="1">
    <location>
        <begin position="100"/>
        <end position="119"/>
    </location>
</feature>
<feature type="transmembrane region" description="Helical" evidence="1">
    <location>
        <begin position="57"/>
        <end position="80"/>
    </location>
</feature>
<dbReference type="EMBL" id="JAFIQS010000003">
    <property type="protein sequence ID" value="KAG5171538.1"/>
    <property type="molecule type" value="Genomic_DNA"/>
</dbReference>
<keyword evidence="1" id="KW-0812">Transmembrane</keyword>
<comment type="caution">
    <text evidence="2">The sequence shown here is derived from an EMBL/GenBank/DDBJ whole genome shotgun (WGS) entry which is preliminary data.</text>
</comment>
<accession>A0A8H7Y5J1</accession>
<keyword evidence="1" id="KW-1133">Transmembrane helix</keyword>
<gene>
    <name evidence="2" type="ORF">JR316_003625</name>
</gene>
<name>A0A8H7Y5J1_PSICU</name>
<proteinExistence type="predicted"/>
<evidence type="ECO:0000313" key="2">
    <source>
        <dbReference type="EMBL" id="KAG5171538.1"/>
    </source>
</evidence>
<sequence length="198" mass="22214">MPHDIDPIAAIVVFVQSHLQNIRHSLSEFSPNIDYHSVLTLKSIQHLHQTIEQCPTVLKYCFSGSWLVLLLGIPLVWSIWSTNNIARQPKASPLSIQALSAVFTPVCVAWPLPFASFFATSKLVKHGLIEIDTIALLDHICNGDLEFRDSGDLPYLFQGKLQVYGCKIDLYVPSQWILKSTIWILGQRLAFVSVSLCD</sequence>
<keyword evidence="1" id="KW-0472">Membrane</keyword>
<reference evidence="2" key="1">
    <citation type="submission" date="2021-02" db="EMBL/GenBank/DDBJ databases">
        <title>Psilocybe cubensis genome.</title>
        <authorList>
            <person name="Mckernan K.J."/>
            <person name="Crawford S."/>
            <person name="Trippe A."/>
            <person name="Kane L.T."/>
            <person name="Mclaughlin S."/>
        </authorList>
    </citation>
    <scope>NUCLEOTIDE SEQUENCE [LARGE SCALE GENOMIC DNA]</scope>
    <source>
        <strain evidence="2">MGC-MH-2018</strain>
    </source>
</reference>